<evidence type="ECO:0000313" key="1">
    <source>
        <dbReference type="EnsemblPlants" id="OPUNC01G23760.1"/>
    </source>
</evidence>
<dbReference type="HOGENOM" id="CLU_2282002_0_0_1"/>
<dbReference type="EnsemblPlants" id="OPUNC01G23760.1">
    <property type="protein sequence ID" value="OPUNC01G23760.1"/>
    <property type="gene ID" value="OPUNC01G23760"/>
</dbReference>
<organism evidence="1">
    <name type="scientific">Oryza punctata</name>
    <name type="common">Red rice</name>
    <dbReference type="NCBI Taxonomy" id="4537"/>
    <lineage>
        <taxon>Eukaryota</taxon>
        <taxon>Viridiplantae</taxon>
        <taxon>Streptophyta</taxon>
        <taxon>Embryophyta</taxon>
        <taxon>Tracheophyta</taxon>
        <taxon>Spermatophyta</taxon>
        <taxon>Magnoliopsida</taxon>
        <taxon>Liliopsida</taxon>
        <taxon>Poales</taxon>
        <taxon>Poaceae</taxon>
        <taxon>BOP clade</taxon>
        <taxon>Oryzoideae</taxon>
        <taxon>Oryzeae</taxon>
        <taxon>Oryzinae</taxon>
        <taxon>Oryza</taxon>
    </lineage>
</organism>
<accession>A0A0E0JLG9</accession>
<dbReference type="AlphaFoldDB" id="A0A0E0JLG9"/>
<dbReference type="Gramene" id="OPUNC01G23760.1">
    <property type="protein sequence ID" value="OPUNC01G23760.1"/>
    <property type="gene ID" value="OPUNC01G23760"/>
</dbReference>
<name>A0A0E0JLG9_ORYPU</name>
<evidence type="ECO:0000313" key="2">
    <source>
        <dbReference type="Proteomes" id="UP000026962"/>
    </source>
</evidence>
<keyword evidence="2" id="KW-1185">Reference proteome</keyword>
<protein>
    <submittedName>
        <fullName evidence="1">Uncharacterized protein</fullName>
    </submittedName>
</protein>
<dbReference type="Proteomes" id="UP000026962">
    <property type="component" value="Chromosome 1"/>
</dbReference>
<reference evidence="1" key="1">
    <citation type="submission" date="2015-04" db="UniProtKB">
        <authorList>
            <consortium name="EnsemblPlants"/>
        </authorList>
    </citation>
    <scope>IDENTIFICATION</scope>
</reference>
<sequence length="102" mass="11265">MVIGSLTQMRMVATEVLGWQYRPRGVNYQASVGAKWSFSAKLLVVEAGACHVGWLHDALGVTVSSPVYERQWWHSRVASRRTRGIRNARTTCGDGAATDNTD</sequence>
<proteinExistence type="predicted"/>
<reference evidence="1" key="2">
    <citation type="submission" date="2018-05" db="EMBL/GenBank/DDBJ databases">
        <title>OpunRS2 (Oryza punctata Reference Sequence Version 2).</title>
        <authorList>
            <person name="Zhang J."/>
            <person name="Kudrna D."/>
            <person name="Lee S."/>
            <person name="Talag J."/>
            <person name="Welchert J."/>
            <person name="Wing R.A."/>
        </authorList>
    </citation>
    <scope>NUCLEOTIDE SEQUENCE [LARGE SCALE GENOMIC DNA]</scope>
</reference>